<gene>
    <name evidence="2" type="ORF">BE17_18985</name>
</gene>
<organism evidence="2 3">
    <name type="scientific">Sorangium cellulosum</name>
    <name type="common">Polyangium cellulosum</name>
    <dbReference type="NCBI Taxonomy" id="56"/>
    <lineage>
        <taxon>Bacteria</taxon>
        <taxon>Pseudomonadati</taxon>
        <taxon>Myxococcota</taxon>
        <taxon>Polyangia</taxon>
        <taxon>Polyangiales</taxon>
        <taxon>Polyangiaceae</taxon>
        <taxon>Sorangium</taxon>
    </lineage>
</organism>
<feature type="compositionally biased region" description="Polar residues" evidence="1">
    <location>
        <begin position="78"/>
        <end position="92"/>
    </location>
</feature>
<evidence type="ECO:0000313" key="2">
    <source>
        <dbReference type="EMBL" id="KYF76855.1"/>
    </source>
</evidence>
<protein>
    <submittedName>
        <fullName evidence="2">Uncharacterized protein</fullName>
    </submittedName>
</protein>
<name>A0A150R9E4_SORCE</name>
<sequence length="106" mass="9913">MSPGCSCGADDARVAAGATGVGGSGGGGGEAGSQVAANGGGGAGGKPEVADRGVAASDVVSAGQVVRSPSYRMVFTLGQPTQNQGKTTSPSYRMQGGLVGANGSLP</sequence>
<evidence type="ECO:0000313" key="3">
    <source>
        <dbReference type="Proteomes" id="UP000075635"/>
    </source>
</evidence>
<feature type="region of interest" description="Disordered" evidence="1">
    <location>
        <begin position="77"/>
        <end position="106"/>
    </location>
</feature>
<feature type="compositionally biased region" description="Gly residues" evidence="1">
    <location>
        <begin position="19"/>
        <end position="31"/>
    </location>
</feature>
<dbReference type="AlphaFoldDB" id="A0A150R9E4"/>
<dbReference type="Proteomes" id="UP000075635">
    <property type="component" value="Unassembled WGS sequence"/>
</dbReference>
<proteinExistence type="predicted"/>
<feature type="region of interest" description="Disordered" evidence="1">
    <location>
        <begin position="16"/>
        <end position="54"/>
    </location>
</feature>
<dbReference type="EMBL" id="JEMB01002972">
    <property type="protein sequence ID" value="KYF76855.1"/>
    <property type="molecule type" value="Genomic_DNA"/>
</dbReference>
<evidence type="ECO:0000256" key="1">
    <source>
        <dbReference type="SAM" id="MobiDB-lite"/>
    </source>
</evidence>
<comment type="caution">
    <text evidence="2">The sequence shown here is derived from an EMBL/GenBank/DDBJ whole genome shotgun (WGS) entry which is preliminary data.</text>
</comment>
<accession>A0A150R9E4</accession>
<reference evidence="2 3" key="1">
    <citation type="submission" date="2014-02" db="EMBL/GenBank/DDBJ databases">
        <title>The small core and large imbalanced accessory genome model reveals a collaborative survival strategy of Sorangium cellulosum strains in nature.</title>
        <authorList>
            <person name="Han K."/>
            <person name="Peng R."/>
            <person name="Blom J."/>
            <person name="Li Y.-Z."/>
        </authorList>
    </citation>
    <scope>NUCLEOTIDE SEQUENCE [LARGE SCALE GENOMIC DNA]</scope>
    <source>
        <strain evidence="2 3">So0011-07</strain>
    </source>
</reference>